<organism evidence="3 4">
    <name type="scientific">Saprolegnia parasitica (strain CBS 223.65)</name>
    <dbReference type="NCBI Taxonomy" id="695850"/>
    <lineage>
        <taxon>Eukaryota</taxon>
        <taxon>Sar</taxon>
        <taxon>Stramenopiles</taxon>
        <taxon>Oomycota</taxon>
        <taxon>Saprolegniomycetes</taxon>
        <taxon>Saprolegniales</taxon>
        <taxon>Saprolegniaceae</taxon>
        <taxon>Saprolegnia</taxon>
    </lineage>
</organism>
<evidence type="ECO:0000313" key="3">
    <source>
        <dbReference type="EMBL" id="KDO35498.1"/>
    </source>
</evidence>
<dbReference type="RefSeq" id="XP_012193835.1">
    <property type="nucleotide sequence ID" value="XM_012338445.1"/>
</dbReference>
<protein>
    <submittedName>
        <fullName evidence="3">Uncharacterized protein</fullName>
    </submittedName>
</protein>
<dbReference type="OrthoDB" id="74672at2759"/>
<proteinExistence type="predicted"/>
<evidence type="ECO:0000313" key="4">
    <source>
        <dbReference type="Proteomes" id="UP000030745"/>
    </source>
</evidence>
<reference evidence="3 4" key="1">
    <citation type="journal article" date="2013" name="PLoS Genet.">
        <title>Distinctive expansion of potential virulence genes in the genome of the oomycete fish pathogen Saprolegnia parasitica.</title>
        <authorList>
            <person name="Jiang R.H."/>
            <person name="de Bruijn I."/>
            <person name="Haas B.J."/>
            <person name="Belmonte R."/>
            <person name="Lobach L."/>
            <person name="Christie J."/>
            <person name="van den Ackerveken G."/>
            <person name="Bottin A."/>
            <person name="Bulone V."/>
            <person name="Diaz-Moreno S.M."/>
            <person name="Dumas B."/>
            <person name="Fan L."/>
            <person name="Gaulin E."/>
            <person name="Govers F."/>
            <person name="Grenville-Briggs L.J."/>
            <person name="Horner N.R."/>
            <person name="Levin J.Z."/>
            <person name="Mammella M."/>
            <person name="Meijer H.J."/>
            <person name="Morris P."/>
            <person name="Nusbaum C."/>
            <person name="Oome S."/>
            <person name="Phillips A.J."/>
            <person name="van Rooyen D."/>
            <person name="Rzeszutek E."/>
            <person name="Saraiva M."/>
            <person name="Secombes C.J."/>
            <person name="Seidl M.F."/>
            <person name="Snel B."/>
            <person name="Stassen J.H."/>
            <person name="Sykes S."/>
            <person name="Tripathy S."/>
            <person name="van den Berg H."/>
            <person name="Vega-Arreguin J.C."/>
            <person name="Wawra S."/>
            <person name="Young S.K."/>
            <person name="Zeng Q."/>
            <person name="Dieguez-Uribeondo J."/>
            <person name="Russ C."/>
            <person name="Tyler B.M."/>
            <person name="van West P."/>
        </authorList>
    </citation>
    <scope>NUCLEOTIDE SEQUENCE [LARGE SCALE GENOMIC DNA]</scope>
    <source>
        <strain evidence="3 4">CBS 223.65</strain>
    </source>
</reference>
<gene>
    <name evidence="3" type="ORF">SPRG_00345</name>
</gene>
<name>A0A067CYA6_SAPPC</name>
<keyword evidence="2" id="KW-0472">Membrane</keyword>
<dbReference type="AlphaFoldDB" id="A0A067CYA6"/>
<feature type="region of interest" description="Disordered" evidence="1">
    <location>
        <begin position="292"/>
        <end position="335"/>
    </location>
</feature>
<sequence>MAPHSSTYEKTRSLREDAASAVVGAVAIMQLVVLLWLVLIVAAEELVNPEATNQVFGAVWVKGVKITSDALIGSCFQGYGLTGCSNGNVTSQHYGVSNQLVPGRSYCLQCCSNPTPTGSDETWDLACPLTLLQQSVITNDIGKEYVFARRRNRTDTGLVVCQWPKRTKGLYLVGYTLELVVTEYSASSGAVFWVGVDACSVIAIESTALPTTFTERIRMVSVRPSYTPSPYWYFALGGVLVLALYMAYVGYRGYMRNEHCVNCASKLVFFHSLCLLCILCGCRLHAPPAKAFAPKPTRKSSPPRTATPPALAPTSSETDLTYSCTKSLAGSNPDR</sequence>
<keyword evidence="4" id="KW-1185">Reference proteome</keyword>
<dbReference type="OMA" id="DALIGSC"/>
<dbReference type="VEuPathDB" id="FungiDB:SPRG_00345"/>
<feature type="transmembrane region" description="Helical" evidence="2">
    <location>
        <begin position="231"/>
        <end position="251"/>
    </location>
</feature>
<dbReference type="GeneID" id="24122990"/>
<evidence type="ECO:0000256" key="2">
    <source>
        <dbReference type="SAM" id="Phobius"/>
    </source>
</evidence>
<feature type="compositionally biased region" description="Low complexity" evidence="1">
    <location>
        <begin position="292"/>
        <end position="316"/>
    </location>
</feature>
<evidence type="ECO:0000256" key="1">
    <source>
        <dbReference type="SAM" id="MobiDB-lite"/>
    </source>
</evidence>
<keyword evidence="2" id="KW-0812">Transmembrane</keyword>
<feature type="transmembrane region" description="Helical" evidence="2">
    <location>
        <begin position="21"/>
        <end position="43"/>
    </location>
</feature>
<feature type="transmembrane region" description="Helical" evidence="2">
    <location>
        <begin position="263"/>
        <end position="286"/>
    </location>
</feature>
<dbReference type="KEGG" id="spar:SPRG_00345"/>
<feature type="compositionally biased region" description="Polar residues" evidence="1">
    <location>
        <begin position="317"/>
        <end position="335"/>
    </location>
</feature>
<accession>A0A067CYA6</accession>
<dbReference type="Proteomes" id="UP000030745">
    <property type="component" value="Unassembled WGS sequence"/>
</dbReference>
<keyword evidence="2" id="KW-1133">Transmembrane helix</keyword>
<dbReference type="EMBL" id="KK583189">
    <property type="protein sequence ID" value="KDO35498.1"/>
    <property type="molecule type" value="Genomic_DNA"/>
</dbReference>